<geneLocation type="plasmid" evidence="7 8">
    <name>unnamed2</name>
</geneLocation>
<sequence length="332" mass="34021">MAELSLSKRSEAPARRMGRRMRDWGAPLALLALLVFNVAVTPNFLTWQTFFVNLTQVATIVIVAVGMTLVIATGGIDLSVGSLMAIAGALAPLILGGSLFGPLDPTTAVALALGVPVLVTAALGLFNGVLVTGFRIQPIIATLVLFIAGRGIAQVMTNGNLQTFSNPSFQWIGLGRISGVPVQAVLMVVIVLAMAWVLRATVYGRHVLATGGNEGAARLAGIPVARVKLAVYAISGLLSGIAGLIVISINSSADANLIGLGMELDAIAAVAVGGTLLTGGRATVIGTLLGALIIQLVRYTLLANGVPDAAALVVKAAIILLAVWLQRQGASR</sequence>
<dbReference type="EMBL" id="CP029357">
    <property type="protein sequence ID" value="AWK89451.1"/>
    <property type="molecule type" value="Genomic_DNA"/>
</dbReference>
<feature type="transmembrane region" description="Helical" evidence="6">
    <location>
        <begin position="255"/>
        <end position="277"/>
    </location>
</feature>
<evidence type="ECO:0000256" key="3">
    <source>
        <dbReference type="ARBA" id="ARBA00022692"/>
    </source>
</evidence>
<evidence type="ECO:0000256" key="4">
    <source>
        <dbReference type="ARBA" id="ARBA00022989"/>
    </source>
</evidence>
<proteinExistence type="predicted"/>
<feature type="transmembrane region" description="Helical" evidence="6">
    <location>
        <begin position="229"/>
        <end position="249"/>
    </location>
</feature>
<feature type="transmembrane region" description="Helical" evidence="6">
    <location>
        <begin position="83"/>
        <end position="103"/>
    </location>
</feature>
<dbReference type="GO" id="GO:0005886">
    <property type="term" value="C:plasma membrane"/>
    <property type="evidence" value="ECO:0007669"/>
    <property type="project" value="UniProtKB-SubCell"/>
</dbReference>
<dbReference type="CDD" id="cd06579">
    <property type="entry name" value="TM_PBP1_transp_AraH_like"/>
    <property type="match status" value="1"/>
</dbReference>
<name>A0A2S2CY90_9PROT</name>
<feature type="transmembrane region" description="Helical" evidence="6">
    <location>
        <begin position="177"/>
        <end position="198"/>
    </location>
</feature>
<keyword evidence="3 6" id="KW-0812">Transmembrane</keyword>
<evidence type="ECO:0000256" key="6">
    <source>
        <dbReference type="SAM" id="Phobius"/>
    </source>
</evidence>
<comment type="subcellular location">
    <subcellularLocation>
        <location evidence="1">Cell membrane</location>
        <topology evidence="1">Multi-pass membrane protein</topology>
    </subcellularLocation>
</comment>
<evidence type="ECO:0000313" key="8">
    <source>
        <dbReference type="Proteomes" id="UP000245629"/>
    </source>
</evidence>
<keyword evidence="7" id="KW-0614">Plasmid</keyword>
<gene>
    <name evidence="7" type="ORF">DEW08_25845</name>
</gene>
<evidence type="ECO:0000256" key="1">
    <source>
        <dbReference type="ARBA" id="ARBA00004651"/>
    </source>
</evidence>
<dbReference type="PANTHER" id="PTHR32196">
    <property type="entry name" value="ABC TRANSPORTER PERMEASE PROTEIN YPHD-RELATED-RELATED"/>
    <property type="match status" value="1"/>
</dbReference>
<organism evidence="7 8">
    <name type="scientific">Azospirillum thermophilum</name>
    <dbReference type="NCBI Taxonomy" id="2202148"/>
    <lineage>
        <taxon>Bacteria</taxon>
        <taxon>Pseudomonadati</taxon>
        <taxon>Pseudomonadota</taxon>
        <taxon>Alphaproteobacteria</taxon>
        <taxon>Rhodospirillales</taxon>
        <taxon>Azospirillaceae</taxon>
        <taxon>Azospirillum</taxon>
    </lineage>
</organism>
<keyword evidence="4 6" id="KW-1133">Transmembrane helix</keyword>
<dbReference type="PANTHER" id="PTHR32196:SF19">
    <property type="entry name" value="GALACTOFURANOSE TRANSPORTER PERMEASE PROTEIN YTFT"/>
    <property type="match status" value="1"/>
</dbReference>
<feature type="transmembrane region" description="Helical" evidence="6">
    <location>
        <begin position="309"/>
        <end position="325"/>
    </location>
</feature>
<evidence type="ECO:0000313" key="7">
    <source>
        <dbReference type="EMBL" id="AWK89451.1"/>
    </source>
</evidence>
<keyword evidence="8" id="KW-1185">Reference proteome</keyword>
<dbReference type="Pfam" id="PF02653">
    <property type="entry name" value="BPD_transp_2"/>
    <property type="match status" value="1"/>
</dbReference>
<keyword evidence="5 6" id="KW-0472">Membrane</keyword>
<feature type="transmembrane region" description="Helical" evidence="6">
    <location>
        <begin position="109"/>
        <end position="132"/>
    </location>
</feature>
<dbReference type="InterPro" id="IPR001851">
    <property type="entry name" value="ABC_transp_permease"/>
</dbReference>
<dbReference type="GO" id="GO:0022857">
    <property type="term" value="F:transmembrane transporter activity"/>
    <property type="evidence" value="ECO:0007669"/>
    <property type="project" value="InterPro"/>
</dbReference>
<dbReference type="AlphaFoldDB" id="A0A2S2CY90"/>
<keyword evidence="2" id="KW-1003">Cell membrane</keyword>
<dbReference type="Proteomes" id="UP000245629">
    <property type="component" value="Plasmid unnamed2"/>
</dbReference>
<evidence type="ECO:0000256" key="5">
    <source>
        <dbReference type="ARBA" id="ARBA00023136"/>
    </source>
</evidence>
<feature type="transmembrane region" description="Helical" evidence="6">
    <location>
        <begin position="50"/>
        <end position="71"/>
    </location>
</feature>
<dbReference type="KEGG" id="azz:DEW08_25845"/>
<dbReference type="OrthoDB" id="5422926at2"/>
<reference evidence="8" key="1">
    <citation type="submission" date="2018-05" db="EMBL/GenBank/DDBJ databases">
        <title>Azospirillum thermophila sp. nov., a novel isolated from hot spring.</title>
        <authorList>
            <person name="Zhao Z."/>
        </authorList>
    </citation>
    <scope>NUCLEOTIDE SEQUENCE [LARGE SCALE GENOMIC DNA]</scope>
    <source>
        <strain evidence="8">CFH 70021</strain>
        <plasmid evidence="8">unnamed2</plasmid>
    </source>
</reference>
<evidence type="ECO:0000256" key="2">
    <source>
        <dbReference type="ARBA" id="ARBA00022475"/>
    </source>
</evidence>
<protein>
    <submittedName>
        <fullName evidence="7">Sugar ABC transporter permease</fullName>
    </submittedName>
</protein>
<feature type="transmembrane region" description="Helical" evidence="6">
    <location>
        <begin position="139"/>
        <end position="157"/>
    </location>
</feature>
<accession>A0A2S2CY90</accession>